<keyword evidence="1" id="KW-0472">Membrane</keyword>
<evidence type="ECO:0000313" key="3">
    <source>
        <dbReference type="Proteomes" id="UP001156441"/>
    </source>
</evidence>
<keyword evidence="1" id="KW-0812">Transmembrane</keyword>
<feature type="transmembrane region" description="Helical" evidence="1">
    <location>
        <begin position="12"/>
        <end position="38"/>
    </location>
</feature>
<dbReference type="EMBL" id="JAFFZE010000014">
    <property type="protein sequence ID" value="MCT2585037.1"/>
    <property type="molecule type" value="Genomic_DNA"/>
</dbReference>
<keyword evidence="1" id="KW-1133">Transmembrane helix</keyword>
<reference evidence="2 3" key="1">
    <citation type="submission" date="2021-02" db="EMBL/GenBank/DDBJ databases">
        <title>Actinophytocola xerophila sp. nov., isolated from soil of cotton cropping field.</title>
        <authorList>
            <person name="Huang R."/>
            <person name="Chen X."/>
            <person name="Ge X."/>
            <person name="Liu W."/>
        </authorList>
    </citation>
    <scope>NUCLEOTIDE SEQUENCE [LARGE SCALE GENOMIC DNA]</scope>
    <source>
        <strain evidence="2 3">S1-96</strain>
    </source>
</reference>
<dbReference type="RefSeq" id="WP_260192482.1">
    <property type="nucleotide sequence ID" value="NZ_JAFFZE010000014.1"/>
</dbReference>
<proteinExistence type="predicted"/>
<accession>A0ABT2JB18</accession>
<comment type="caution">
    <text evidence="2">The sequence shown here is derived from an EMBL/GenBank/DDBJ whole genome shotgun (WGS) entry which is preliminary data.</text>
</comment>
<name>A0ABT2JB18_9PSEU</name>
<protein>
    <recommendedName>
        <fullName evidence="4">Integral membrane protein</fullName>
    </recommendedName>
</protein>
<evidence type="ECO:0008006" key="4">
    <source>
        <dbReference type="Google" id="ProtNLM"/>
    </source>
</evidence>
<feature type="transmembrane region" description="Helical" evidence="1">
    <location>
        <begin position="132"/>
        <end position="150"/>
    </location>
</feature>
<gene>
    <name evidence="2" type="ORF">JT362_18135</name>
</gene>
<evidence type="ECO:0000256" key="1">
    <source>
        <dbReference type="SAM" id="Phobius"/>
    </source>
</evidence>
<feature type="transmembrane region" description="Helical" evidence="1">
    <location>
        <begin position="170"/>
        <end position="187"/>
    </location>
</feature>
<dbReference type="Proteomes" id="UP001156441">
    <property type="component" value="Unassembled WGS sequence"/>
</dbReference>
<organism evidence="2 3">
    <name type="scientific">Actinophytocola gossypii</name>
    <dbReference type="NCBI Taxonomy" id="2812003"/>
    <lineage>
        <taxon>Bacteria</taxon>
        <taxon>Bacillati</taxon>
        <taxon>Actinomycetota</taxon>
        <taxon>Actinomycetes</taxon>
        <taxon>Pseudonocardiales</taxon>
        <taxon>Pseudonocardiaceae</taxon>
    </lineage>
</organism>
<sequence>MGELFETLSENPLAVAIVLCEVGFWVVLAGGLVARYLLRLRRTSAVLLVSTPLLDLALLVITVVDLRGGGEASAVHGLGAAYLGFSVAFGHSLIRWADQRFAHRFAGGPPPVKPPKRGPARLAHEWREWGKCVLACAIACAVMALLSFVVGTPERTEALWQPPGGWMPRLGIVTAIWFVAGPLWTLLSSGTRDYERDRA</sequence>
<feature type="transmembrane region" description="Helical" evidence="1">
    <location>
        <begin position="45"/>
        <end position="64"/>
    </location>
</feature>
<keyword evidence="3" id="KW-1185">Reference proteome</keyword>
<evidence type="ECO:0000313" key="2">
    <source>
        <dbReference type="EMBL" id="MCT2585037.1"/>
    </source>
</evidence>
<feature type="transmembrane region" description="Helical" evidence="1">
    <location>
        <begin position="76"/>
        <end position="94"/>
    </location>
</feature>